<sequence>MYTVPEQLSELAGTCLSASQGVLDAWTGAAGPLAALSGGVAGNTAGATAFLSAHTGASESADLVMGRFSGVLEQDMDDLYAVAFDMTTTDETTAAAYEKGAAGIDGGRTPR</sequence>
<accession>A0ABS1L5S6</accession>
<proteinExistence type="predicted"/>
<evidence type="ECO:0000313" key="1">
    <source>
        <dbReference type="EMBL" id="MBL0747031.1"/>
    </source>
</evidence>
<dbReference type="EMBL" id="JAERSG010000001">
    <property type="protein sequence ID" value="MBL0747031.1"/>
    <property type="molecule type" value="Genomic_DNA"/>
</dbReference>
<dbReference type="Proteomes" id="UP000636918">
    <property type="component" value="Unassembled WGS sequence"/>
</dbReference>
<protein>
    <recommendedName>
        <fullName evidence="3">WXG100 family type VII secretion target</fullName>
    </recommendedName>
</protein>
<evidence type="ECO:0008006" key="3">
    <source>
        <dbReference type="Google" id="ProtNLM"/>
    </source>
</evidence>
<comment type="caution">
    <text evidence="1">The sequence shown here is derived from an EMBL/GenBank/DDBJ whole genome shotgun (WGS) entry which is preliminary data.</text>
</comment>
<evidence type="ECO:0000313" key="2">
    <source>
        <dbReference type="Proteomes" id="UP000636918"/>
    </source>
</evidence>
<reference evidence="1 2" key="1">
    <citation type="submission" date="2021-01" db="EMBL/GenBank/DDBJ databases">
        <title>Genome seq and assembly of Nocardiodes sp. G10.</title>
        <authorList>
            <person name="Chhetri G."/>
        </authorList>
    </citation>
    <scope>NUCLEOTIDE SEQUENCE [LARGE SCALE GENOMIC DNA]</scope>
    <source>
        <strain evidence="1 2">G10</strain>
    </source>
</reference>
<name>A0ABS1L5S6_9ACTN</name>
<gene>
    <name evidence="1" type="ORF">JI751_05350</name>
</gene>
<organism evidence="1 2">
    <name type="scientific">Nocardioides baculatus</name>
    <dbReference type="NCBI Taxonomy" id="2801337"/>
    <lineage>
        <taxon>Bacteria</taxon>
        <taxon>Bacillati</taxon>
        <taxon>Actinomycetota</taxon>
        <taxon>Actinomycetes</taxon>
        <taxon>Propionibacteriales</taxon>
        <taxon>Nocardioidaceae</taxon>
        <taxon>Nocardioides</taxon>
    </lineage>
</organism>
<keyword evidence="2" id="KW-1185">Reference proteome</keyword>
<dbReference type="RefSeq" id="WP_201934245.1">
    <property type="nucleotide sequence ID" value="NZ_JAERSG010000001.1"/>
</dbReference>